<feature type="region of interest" description="Disordered" evidence="10">
    <location>
        <begin position="450"/>
        <end position="475"/>
    </location>
</feature>
<dbReference type="GO" id="GO:0008270">
    <property type="term" value="F:zinc ion binding"/>
    <property type="evidence" value="ECO:0007669"/>
    <property type="project" value="UniProtKB-KW"/>
</dbReference>
<accession>B3M116</accession>
<dbReference type="PANTHER" id="PTHR23238">
    <property type="entry name" value="RNA BINDING PROTEIN"/>
    <property type="match status" value="1"/>
</dbReference>
<dbReference type="InterPro" id="IPR000504">
    <property type="entry name" value="RRM_dom"/>
</dbReference>
<dbReference type="Pfam" id="PF00076">
    <property type="entry name" value="RRM_1"/>
    <property type="match status" value="1"/>
</dbReference>
<name>B3M116_DROAN</name>
<dbReference type="SMART" id="SM00360">
    <property type="entry name" value="RRM"/>
    <property type="match status" value="1"/>
</dbReference>
<dbReference type="InterPro" id="IPR034870">
    <property type="entry name" value="TET_fam"/>
</dbReference>
<sequence>MDVTAVSVVYTNPFYAQNYTGTVQPQQLQLPQQSPHQHQIYHANYMVSTAPTMMPGGLNAQPVSTGSPVLGQSRPLFGDLFRFEDGGGDASGSLLLGQDDDGFCSGTVTGTGSVSGPGTASEIEDSEEQRSGGPLTPMSFMTTSTSSSCSDAANNESEFQASLFKMAGMNGMGGPRTGIIGESDEEEDDDATTMAAALAGISMRGYGRDIEDRDIANLDGGAQTEQDQIEMEEMGEGQDEEKQFTSVYPRTTDEFLPRLPMPRPCAFMNVGQEQYIIQPDTVFVLGMRLNVTKNDIIMFFGKLGLIKMDESTSKPKIFVYKNKLTGRSKGEATITYVSPYSAQAAIACLNGSKFMGQQLTVLPAYLSTRKGSVRFSYPRELNTADQQRRQRQQRWKPASDNWVCLACRNSNFVWRSSCNRCQASKHTVSTGAEFTSNGVEIGGDLGAGMGGDGGSGGLSSGGAGLSTESENGGRRWRPHKNDWPCGFCFNLNFWYRTKCNRCRAPRSEALSTTSEPEKERWELVVSQTSTTE</sequence>
<feature type="domain" description="RRM" evidence="11">
    <location>
        <begin position="280"/>
        <end position="366"/>
    </location>
</feature>
<dbReference type="InParanoid" id="B3M116"/>
<feature type="domain" description="RanBP2-type" evidence="12">
    <location>
        <begin position="479"/>
        <end position="508"/>
    </location>
</feature>
<evidence type="ECO:0000256" key="7">
    <source>
        <dbReference type="ARBA" id="ARBA00023242"/>
    </source>
</evidence>
<dbReference type="FunCoup" id="B3M116">
    <property type="interactions" value="71"/>
</dbReference>
<evidence type="ECO:0000256" key="2">
    <source>
        <dbReference type="ARBA" id="ARBA00008448"/>
    </source>
</evidence>
<dbReference type="InterPro" id="IPR035979">
    <property type="entry name" value="RBD_domain_sf"/>
</dbReference>
<reference evidence="13 14" key="1">
    <citation type="journal article" date="2007" name="Nature">
        <title>Evolution of genes and genomes on the Drosophila phylogeny.</title>
        <authorList>
            <consortium name="Drosophila 12 Genomes Consortium"/>
            <person name="Clark A.G."/>
            <person name="Eisen M.B."/>
            <person name="Smith D.R."/>
            <person name="Bergman C.M."/>
            <person name="Oliver B."/>
            <person name="Markow T.A."/>
            <person name="Kaufman T.C."/>
            <person name="Kellis M."/>
            <person name="Gelbart W."/>
            <person name="Iyer V.N."/>
            <person name="Pollard D.A."/>
            <person name="Sackton T.B."/>
            <person name="Larracuente A.M."/>
            <person name="Singh N.D."/>
            <person name="Abad J.P."/>
            <person name="Abt D.N."/>
            <person name="Adryan B."/>
            <person name="Aguade M."/>
            <person name="Akashi H."/>
            <person name="Anderson W.W."/>
            <person name="Aquadro C.F."/>
            <person name="Ardell D.H."/>
            <person name="Arguello R."/>
            <person name="Artieri C.G."/>
            <person name="Barbash D.A."/>
            <person name="Barker D."/>
            <person name="Barsanti P."/>
            <person name="Batterham P."/>
            <person name="Batzoglou S."/>
            <person name="Begun D."/>
            <person name="Bhutkar A."/>
            <person name="Blanco E."/>
            <person name="Bosak S.A."/>
            <person name="Bradley R.K."/>
            <person name="Brand A.D."/>
            <person name="Brent M.R."/>
            <person name="Brooks A.N."/>
            <person name="Brown R.H."/>
            <person name="Butlin R.K."/>
            <person name="Caggese C."/>
            <person name="Calvi B.R."/>
            <person name="Bernardo de Carvalho A."/>
            <person name="Caspi A."/>
            <person name="Castrezana S."/>
            <person name="Celniker S.E."/>
            <person name="Chang J.L."/>
            <person name="Chapple C."/>
            <person name="Chatterji S."/>
            <person name="Chinwalla A."/>
            <person name="Civetta A."/>
            <person name="Clifton S.W."/>
            <person name="Comeron J.M."/>
            <person name="Costello J.C."/>
            <person name="Coyne J.A."/>
            <person name="Daub J."/>
            <person name="David R.G."/>
            <person name="Delcher A.L."/>
            <person name="Delehaunty K."/>
            <person name="Do C.B."/>
            <person name="Ebling H."/>
            <person name="Edwards K."/>
            <person name="Eickbush T."/>
            <person name="Evans J.D."/>
            <person name="Filipski A."/>
            <person name="Findeiss S."/>
            <person name="Freyhult E."/>
            <person name="Fulton L."/>
            <person name="Fulton R."/>
            <person name="Garcia A.C."/>
            <person name="Gardiner A."/>
            <person name="Garfield D.A."/>
            <person name="Garvin B.E."/>
            <person name="Gibson G."/>
            <person name="Gilbert D."/>
            <person name="Gnerre S."/>
            <person name="Godfrey J."/>
            <person name="Good R."/>
            <person name="Gotea V."/>
            <person name="Gravely B."/>
            <person name="Greenberg A.J."/>
            <person name="Griffiths-Jones S."/>
            <person name="Gross S."/>
            <person name="Guigo R."/>
            <person name="Gustafson E.A."/>
            <person name="Haerty W."/>
            <person name="Hahn M.W."/>
            <person name="Halligan D.L."/>
            <person name="Halpern A.L."/>
            <person name="Halter G.M."/>
            <person name="Han M.V."/>
            <person name="Heger A."/>
            <person name="Hillier L."/>
            <person name="Hinrichs A.S."/>
            <person name="Holmes I."/>
            <person name="Hoskins R.A."/>
            <person name="Hubisz M.J."/>
            <person name="Hultmark D."/>
            <person name="Huntley M.A."/>
            <person name="Jaffe D.B."/>
            <person name="Jagadeeshan S."/>
            <person name="Jeck W.R."/>
            <person name="Johnson J."/>
            <person name="Jones C.D."/>
            <person name="Jordan W.C."/>
            <person name="Karpen G.H."/>
            <person name="Kataoka E."/>
            <person name="Keightley P.D."/>
            <person name="Kheradpour P."/>
            <person name="Kirkness E.F."/>
            <person name="Koerich L.B."/>
            <person name="Kristiansen K."/>
            <person name="Kudrna D."/>
            <person name="Kulathinal R.J."/>
            <person name="Kumar S."/>
            <person name="Kwok R."/>
            <person name="Lander E."/>
            <person name="Langley C.H."/>
            <person name="Lapoint R."/>
            <person name="Lazzaro B.P."/>
            <person name="Lee S.J."/>
            <person name="Levesque L."/>
            <person name="Li R."/>
            <person name="Lin C.F."/>
            <person name="Lin M.F."/>
            <person name="Lindblad-Toh K."/>
            <person name="Llopart A."/>
            <person name="Long M."/>
            <person name="Low L."/>
            <person name="Lozovsky E."/>
            <person name="Lu J."/>
            <person name="Luo M."/>
            <person name="Machado C.A."/>
            <person name="Makalowski W."/>
            <person name="Marzo M."/>
            <person name="Matsuda M."/>
            <person name="Matzkin L."/>
            <person name="McAllister B."/>
            <person name="McBride C.S."/>
            <person name="McKernan B."/>
            <person name="McKernan K."/>
            <person name="Mendez-Lago M."/>
            <person name="Minx P."/>
            <person name="Mollenhauer M.U."/>
            <person name="Montooth K."/>
            <person name="Mount S.M."/>
            <person name="Mu X."/>
            <person name="Myers E."/>
            <person name="Negre B."/>
            <person name="Newfeld S."/>
            <person name="Nielsen R."/>
            <person name="Noor M.A."/>
            <person name="O'Grady P."/>
            <person name="Pachter L."/>
            <person name="Papaceit M."/>
            <person name="Parisi M.J."/>
            <person name="Parisi M."/>
            <person name="Parts L."/>
            <person name="Pedersen J.S."/>
            <person name="Pesole G."/>
            <person name="Phillippy A.M."/>
            <person name="Ponting C.P."/>
            <person name="Pop M."/>
            <person name="Porcelli D."/>
            <person name="Powell J.R."/>
            <person name="Prohaska S."/>
            <person name="Pruitt K."/>
            <person name="Puig M."/>
            <person name="Quesneville H."/>
            <person name="Ram K.R."/>
            <person name="Rand D."/>
            <person name="Rasmussen M.D."/>
            <person name="Reed L.K."/>
            <person name="Reenan R."/>
            <person name="Reily A."/>
            <person name="Remington K.A."/>
            <person name="Rieger T.T."/>
            <person name="Ritchie M.G."/>
            <person name="Robin C."/>
            <person name="Rogers Y.H."/>
            <person name="Rohde C."/>
            <person name="Rozas J."/>
            <person name="Rubenfield M.J."/>
            <person name="Ruiz A."/>
            <person name="Russo S."/>
            <person name="Salzberg S.L."/>
            <person name="Sanchez-Gracia A."/>
            <person name="Saranga D.J."/>
            <person name="Sato H."/>
            <person name="Schaeffer S.W."/>
            <person name="Schatz M.C."/>
            <person name="Schlenke T."/>
            <person name="Schwartz R."/>
            <person name="Segarra C."/>
            <person name="Singh R.S."/>
            <person name="Sirot L."/>
            <person name="Sirota M."/>
            <person name="Sisneros N.B."/>
            <person name="Smith C.D."/>
            <person name="Smith T.F."/>
            <person name="Spieth J."/>
            <person name="Stage D.E."/>
            <person name="Stark A."/>
            <person name="Stephan W."/>
            <person name="Strausberg R.L."/>
            <person name="Strempel S."/>
            <person name="Sturgill D."/>
            <person name="Sutton G."/>
            <person name="Sutton G.G."/>
            <person name="Tao W."/>
            <person name="Teichmann S."/>
            <person name="Tobari Y.N."/>
            <person name="Tomimura Y."/>
            <person name="Tsolas J.M."/>
            <person name="Valente V.L."/>
            <person name="Venter E."/>
            <person name="Venter J.C."/>
            <person name="Vicario S."/>
            <person name="Vieira F.G."/>
            <person name="Vilella A.J."/>
            <person name="Villasante A."/>
            <person name="Walenz B."/>
            <person name="Wang J."/>
            <person name="Wasserman M."/>
            <person name="Watts T."/>
            <person name="Wilson D."/>
            <person name="Wilson R.K."/>
            <person name="Wing R.A."/>
            <person name="Wolfner M.F."/>
            <person name="Wong A."/>
            <person name="Wong G.K."/>
            <person name="Wu C.I."/>
            <person name="Wu G."/>
            <person name="Yamamoto D."/>
            <person name="Yang H.P."/>
            <person name="Yang S.P."/>
            <person name="Yorke J.A."/>
            <person name="Yoshida K."/>
            <person name="Zdobnov E."/>
            <person name="Zhang P."/>
            <person name="Zhang Y."/>
            <person name="Zimin A.V."/>
            <person name="Baldwin J."/>
            <person name="Abdouelleil A."/>
            <person name="Abdulkadir J."/>
            <person name="Abebe A."/>
            <person name="Abera B."/>
            <person name="Abreu J."/>
            <person name="Acer S.C."/>
            <person name="Aftuck L."/>
            <person name="Alexander A."/>
            <person name="An P."/>
            <person name="Anderson E."/>
            <person name="Anderson S."/>
            <person name="Arachi H."/>
            <person name="Azer M."/>
            <person name="Bachantsang P."/>
            <person name="Barry A."/>
            <person name="Bayul T."/>
            <person name="Berlin A."/>
            <person name="Bessette D."/>
            <person name="Bloom T."/>
            <person name="Blye J."/>
            <person name="Boguslavskiy L."/>
            <person name="Bonnet C."/>
            <person name="Boukhgalter B."/>
            <person name="Bourzgui I."/>
            <person name="Brown A."/>
            <person name="Cahill P."/>
            <person name="Channer S."/>
            <person name="Cheshatsang Y."/>
            <person name="Chuda L."/>
            <person name="Citroen M."/>
            <person name="Collymore A."/>
            <person name="Cooke P."/>
            <person name="Costello M."/>
            <person name="D'Aco K."/>
            <person name="Daza R."/>
            <person name="De Haan G."/>
            <person name="DeGray S."/>
            <person name="DeMaso C."/>
            <person name="Dhargay N."/>
            <person name="Dooley K."/>
            <person name="Dooley E."/>
            <person name="Doricent M."/>
            <person name="Dorje P."/>
            <person name="Dorjee K."/>
            <person name="Dupes A."/>
            <person name="Elong R."/>
            <person name="Falk J."/>
            <person name="Farina A."/>
            <person name="Faro S."/>
            <person name="Ferguson D."/>
            <person name="Fisher S."/>
            <person name="Foley C.D."/>
            <person name="Franke A."/>
            <person name="Friedrich D."/>
            <person name="Gadbois L."/>
            <person name="Gearin G."/>
            <person name="Gearin C.R."/>
            <person name="Giannoukos G."/>
            <person name="Goode T."/>
            <person name="Graham J."/>
            <person name="Grandbois E."/>
            <person name="Grewal S."/>
            <person name="Gyaltsen K."/>
            <person name="Hafez N."/>
            <person name="Hagos B."/>
            <person name="Hall J."/>
            <person name="Henson C."/>
            <person name="Hollinger A."/>
            <person name="Honan T."/>
            <person name="Huard M.D."/>
            <person name="Hughes L."/>
            <person name="Hurhula B."/>
            <person name="Husby M.E."/>
            <person name="Kamat A."/>
            <person name="Kanga B."/>
            <person name="Kashin S."/>
            <person name="Khazanovich D."/>
            <person name="Kisner P."/>
            <person name="Lance K."/>
            <person name="Lara M."/>
            <person name="Lee W."/>
            <person name="Lennon N."/>
            <person name="Letendre F."/>
            <person name="LeVine R."/>
            <person name="Lipovsky A."/>
            <person name="Liu X."/>
            <person name="Liu J."/>
            <person name="Liu S."/>
            <person name="Lokyitsang T."/>
            <person name="Lokyitsang Y."/>
            <person name="Lubonja R."/>
            <person name="Lui A."/>
            <person name="MacDonald P."/>
            <person name="Magnisalis V."/>
            <person name="Maru K."/>
            <person name="Matthews C."/>
            <person name="McCusker W."/>
            <person name="McDonough S."/>
            <person name="Mehta T."/>
            <person name="Meldrim J."/>
            <person name="Meneus L."/>
            <person name="Mihai O."/>
            <person name="Mihalev A."/>
            <person name="Mihova T."/>
            <person name="Mittelman R."/>
            <person name="Mlenga V."/>
            <person name="Montmayeur A."/>
            <person name="Mulrain L."/>
            <person name="Navidi A."/>
            <person name="Naylor J."/>
            <person name="Negash T."/>
            <person name="Nguyen T."/>
            <person name="Nguyen N."/>
            <person name="Nicol R."/>
            <person name="Norbu C."/>
            <person name="Norbu N."/>
            <person name="Novod N."/>
            <person name="O'Neill B."/>
            <person name="Osman S."/>
            <person name="Markiewicz E."/>
            <person name="Oyono O.L."/>
            <person name="Patti C."/>
            <person name="Phunkhang P."/>
            <person name="Pierre F."/>
            <person name="Priest M."/>
            <person name="Raghuraman S."/>
            <person name="Rege F."/>
            <person name="Reyes R."/>
            <person name="Rise C."/>
            <person name="Rogov P."/>
            <person name="Ross K."/>
            <person name="Ryan E."/>
            <person name="Settipalli S."/>
            <person name="Shea T."/>
            <person name="Sherpa N."/>
            <person name="Shi L."/>
            <person name="Shih D."/>
            <person name="Sparrow T."/>
            <person name="Spaulding J."/>
            <person name="Stalker J."/>
            <person name="Stange-Thomann N."/>
            <person name="Stavropoulos S."/>
            <person name="Stone C."/>
            <person name="Strader C."/>
            <person name="Tesfaye S."/>
            <person name="Thomson T."/>
            <person name="Thoulutsang Y."/>
            <person name="Thoulutsang D."/>
            <person name="Topham K."/>
            <person name="Topping I."/>
            <person name="Tsamla T."/>
            <person name="Vassiliev H."/>
            <person name="Vo A."/>
            <person name="Wangchuk T."/>
            <person name="Wangdi T."/>
            <person name="Weiand M."/>
            <person name="Wilkinson J."/>
            <person name="Wilson A."/>
            <person name="Yadav S."/>
            <person name="Young G."/>
            <person name="Yu Q."/>
            <person name="Zembek L."/>
            <person name="Zhong D."/>
            <person name="Zimmer A."/>
            <person name="Zwirko Z."/>
            <person name="Jaffe D.B."/>
            <person name="Alvarez P."/>
            <person name="Brockman W."/>
            <person name="Butler J."/>
            <person name="Chin C."/>
            <person name="Gnerre S."/>
            <person name="Grabherr M."/>
            <person name="Kleber M."/>
            <person name="Mauceli E."/>
            <person name="MacCallum I."/>
        </authorList>
    </citation>
    <scope>NUCLEOTIDE SEQUENCE [LARGE SCALE GENOMIC DNA]</scope>
    <source>
        <strain evidence="14">Tucson 14024-0371.13</strain>
    </source>
</reference>
<dbReference type="SUPFAM" id="SSF54928">
    <property type="entry name" value="RNA-binding domain, RBD"/>
    <property type="match status" value="1"/>
</dbReference>
<dbReference type="KEGG" id="dan:6501167"/>
<proteinExistence type="inferred from homology"/>
<evidence type="ECO:0000313" key="13">
    <source>
        <dbReference type="EMBL" id="EDV43245.2"/>
    </source>
</evidence>
<evidence type="ECO:0000256" key="6">
    <source>
        <dbReference type="ARBA" id="ARBA00022884"/>
    </source>
</evidence>
<dbReference type="SMART" id="SM00547">
    <property type="entry name" value="ZnF_RBZ"/>
    <property type="match status" value="2"/>
</dbReference>
<keyword evidence="6 8" id="KW-0694">RNA-binding</keyword>
<comment type="similarity">
    <text evidence="2">Belongs to the RRM TET family.</text>
</comment>
<dbReference type="GeneID" id="6501167"/>
<feature type="domain" description="RanBP2-type" evidence="12">
    <location>
        <begin position="398"/>
        <end position="427"/>
    </location>
</feature>
<dbReference type="GO" id="GO:0003723">
    <property type="term" value="F:RNA binding"/>
    <property type="evidence" value="ECO:0007669"/>
    <property type="project" value="UniProtKB-UniRule"/>
</dbReference>
<feature type="compositionally biased region" description="Low complexity" evidence="10">
    <location>
        <begin position="109"/>
        <end position="121"/>
    </location>
</feature>
<feature type="region of interest" description="Disordered" evidence="10">
    <location>
        <begin position="109"/>
        <end position="152"/>
    </location>
</feature>
<keyword evidence="5" id="KW-0862">Zinc</keyword>
<dbReference type="SMR" id="B3M116"/>
<dbReference type="InterPro" id="IPR001876">
    <property type="entry name" value="Znf_RanBP2"/>
</dbReference>
<keyword evidence="7" id="KW-0539">Nucleus</keyword>
<evidence type="ECO:0000259" key="12">
    <source>
        <dbReference type="PROSITE" id="PS50199"/>
    </source>
</evidence>
<keyword evidence="14" id="KW-1185">Reference proteome</keyword>
<dbReference type="InterPro" id="IPR012677">
    <property type="entry name" value="Nucleotide-bd_a/b_plait_sf"/>
</dbReference>
<dbReference type="HOGENOM" id="CLU_049798_0_0_1"/>
<keyword evidence="4 9" id="KW-0863">Zinc-finger</keyword>
<dbReference type="PROSITE" id="PS50102">
    <property type="entry name" value="RRM"/>
    <property type="match status" value="1"/>
</dbReference>
<dbReference type="Gene3D" id="4.10.1060.10">
    <property type="entry name" value="Zinc finger, RanBP2-type"/>
    <property type="match status" value="2"/>
</dbReference>
<feature type="compositionally biased region" description="Low complexity" evidence="10">
    <location>
        <begin position="136"/>
        <end position="150"/>
    </location>
</feature>
<feature type="region of interest" description="Disordered" evidence="10">
    <location>
        <begin position="510"/>
        <end position="532"/>
    </location>
</feature>
<dbReference type="InterPro" id="IPR036443">
    <property type="entry name" value="Znf_RanBP2_sf"/>
</dbReference>
<evidence type="ECO:0000313" key="14">
    <source>
        <dbReference type="Proteomes" id="UP000007801"/>
    </source>
</evidence>
<evidence type="ECO:0000256" key="5">
    <source>
        <dbReference type="ARBA" id="ARBA00022833"/>
    </source>
</evidence>
<dbReference type="eggNOG" id="KOG1995">
    <property type="taxonomic scope" value="Eukaryota"/>
</dbReference>
<evidence type="ECO:0000256" key="10">
    <source>
        <dbReference type="SAM" id="MobiDB-lite"/>
    </source>
</evidence>
<dbReference type="EMBL" id="CH902617">
    <property type="protein sequence ID" value="EDV43245.2"/>
    <property type="molecule type" value="Genomic_DNA"/>
</dbReference>
<dbReference type="GO" id="GO:0006355">
    <property type="term" value="P:regulation of DNA-templated transcription"/>
    <property type="evidence" value="ECO:0007669"/>
    <property type="project" value="InterPro"/>
</dbReference>
<evidence type="ECO:0000256" key="3">
    <source>
        <dbReference type="ARBA" id="ARBA00022723"/>
    </source>
</evidence>
<dbReference type="PROSITE" id="PS50199">
    <property type="entry name" value="ZF_RANBP2_2"/>
    <property type="match status" value="2"/>
</dbReference>
<dbReference type="STRING" id="7217.B3M116"/>
<gene>
    <name evidence="13" type="primary">Dana\GF18392</name>
    <name evidence="13" type="synonym">dana_GLEANR_19649</name>
    <name evidence="13" type="ORF">GF18392</name>
</gene>
<evidence type="ECO:0000259" key="11">
    <source>
        <dbReference type="PROSITE" id="PS50102"/>
    </source>
</evidence>
<feature type="compositionally biased region" description="Gly residues" evidence="10">
    <location>
        <begin position="450"/>
        <end position="464"/>
    </location>
</feature>
<dbReference type="PROSITE" id="PS01358">
    <property type="entry name" value="ZF_RANBP2_1"/>
    <property type="match status" value="2"/>
</dbReference>
<organism evidence="13 14">
    <name type="scientific">Drosophila ananassae</name>
    <name type="common">Fruit fly</name>
    <dbReference type="NCBI Taxonomy" id="7217"/>
    <lineage>
        <taxon>Eukaryota</taxon>
        <taxon>Metazoa</taxon>
        <taxon>Ecdysozoa</taxon>
        <taxon>Arthropoda</taxon>
        <taxon>Hexapoda</taxon>
        <taxon>Insecta</taxon>
        <taxon>Pterygota</taxon>
        <taxon>Neoptera</taxon>
        <taxon>Endopterygota</taxon>
        <taxon>Diptera</taxon>
        <taxon>Brachycera</taxon>
        <taxon>Muscomorpha</taxon>
        <taxon>Ephydroidea</taxon>
        <taxon>Drosophilidae</taxon>
        <taxon>Drosophila</taxon>
        <taxon>Sophophora</taxon>
    </lineage>
</organism>
<dbReference type="Gene3D" id="3.30.70.330">
    <property type="match status" value="1"/>
</dbReference>
<dbReference type="SUPFAM" id="SSF90209">
    <property type="entry name" value="Ran binding protein zinc finger-like"/>
    <property type="match status" value="2"/>
</dbReference>
<dbReference type="GO" id="GO:0005634">
    <property type="term" value="C:nucleus"/>
    <property type="evidence" value="ECO:0007669"/>
    <property type="project" value="UniProtKB-SubCell"/>
</dbReference>
<keyword evidence="3" id="KW-0479">Metal-binding</keyword>
<evidence type="ECO:0000256" key="1">
    <source>
        <dbReference type="ARBA" id="ARBA00004123"/>
    </source>
</evidence>
<dbReference type="OrthoDB" id="76445at2759"/>
<dbReference type="AlphaFoldDB" id="B3M116"/>
<evidence type="ECO:0000256" key="4">
    <source>
        <dbReference type="ARBA" id="ARBA00022771"/>
    </source>
</evidence>
<dbReference type="Proteomes" id="UP000007801">
    <property type="component" value="Unassembled WGS sequence"/>
</dbReference>
<comment type="subcellular location">
    <subcellularLocation>
        <location evidence="1">Nucleus</location>
    </subcellularLocation>
</comment>
<evidence type="ECO:0000256" key="8">
    <source>
        <dbReference type="PROSITE-ProRule" id="PRU00176"/>
    </source>
</evidence>
<protein>
    <submittedName>
        <fullName evidence="13">Uncharacterized protein</fullName>
    </submittedName>
</protein>
<evidence type="ECO:0000256" key="9">
    <source>
        <dbReference type="PROSITE-ProRule" id="PRU00322"/>
    </source>
</evidence>